<evidence type="ECO:0000313" key="4">
    <source>
        <dbReference type="Proteomes" id="UP001151582"/>
    </source>
</evidence>
<dbReference type="OrthoDB" id="10479181at2759"/>
<organism evidence="3 4">
    <name type="scientific">Dimargaris verticillata</name>
    <dbReference type="NCBI Taxonomy" id="2761393"/>
    <lineage>
        <taxon>Eukaryota</taxon>
        <taxon>Fungi</taxon>
        <taxon>Fungi incertae sedis</taxon>
        <taxon>Zoopagomycota</taxon>
        <taxon>Kickxellomycotina</taxon>
        <taxon>Dimargaritomycetes</taxon>
        <taxon>Dimargaritales</taxon>
        <taxon>Dimargaritaceae</taxon>
        <taxon>Dimargaris</taxon>
    </lineage>
</organism>
<reference evidence="3" key="1">
    <citation type="submission" date="2022-07" db="EMBL/GenBank/DDBJ databases">
        <title>Phylogenomic reconstructions and comparative analyses of Kickxellomycotina fungi.</title>
        <authorList>
            <person name="Reynolds N.K."/>
            <person name="Stajich J.E."/>
            <person name="Barry K."/>
            <person name="Grigoriev I.V."/>
            <person name="Crous P."/>
            <person name="Smith M.E."/>
        </authorList>
    </citation>
    <scope>NUCLEOTIDE SEQUENCE</scope>
    <source>
        <strain evidence="3">RSA 567</strain>
    </source>
</reference>
<comment type="caution">
    <text evidence="3">The sequence shown here is derived from an EMBL/GenBank/DDBJ whole genome shotgun (WGS) entry which is preliminary data.</text>
</comment>
<dbReference type="Proteomes" id="UP001151582">
    <property type="component" value="Unassembled WGS sequence"/>
</dbReference>
<feature type="compositionally biased region" description="Low complexity" evidence="1">
    <location>
        <begin position="66"/>
        <end position="80"/>
    </location>
</feature>
<feature type="signal peptide" evidence="2">
    <location>
        <begin position="1"/>
        <end position="15"/>
    </location>
</feature>
<keyword evidence="2" id="KW-0732">Signal</keyword>
<feature type="chain" id="PRO_5040963455" description="Secreted protein" evidence="2">
    <location>
        <begin position="16"/>
        <end position="303"/>
    </location>
</feature>
<sequence length="303" mass="33420">MKTFVTISLFAVVLGQPLQAWGAPLVTPTANAGSVVPYQLLRRSPMNPNFYRDGATDGVDDDSSDDVSLSNSSMSNDSQSTEMESDNDEDIIPIPFSPEQFYDNGYPNAVRTHFVAQPNVRQVITHLIEAYQIVGQPGTYPVMHYLQSALQAGLWNVVGDAGANRAAYHHARVLWHFIVLLNRQAEQAGDQHAVEFFRQAIMVLRSVSDGLLQSIMDNLPVQYERRPNWVAPATFLRNHIQQVGLGINAADDPELDAALDELADTLHNTGFGPLEASSFMNNLHSRRAQALFANIPPQPAVNE</sequence>
<dbReference type="AlphaFoldDB" id="A0A9W8B0A0"/>
<name>A0A9W8B0A0_9FUNG</name>
<accession>A0A9W8B0A0</accession>
<dbReference type="EMBL" id="JANBQB010000290">
    <property type="protein sequence ID" value="KAJ1978221.1"/>
    <property type="molecule type" value="Genomic_DNA"/>
</dbReference>
<protein>
    <recommendedName>
        <fullName evidence="5">Secreted protein</fullName>
    </recommendedName>
</protein>
<evidence type="ECO:0008006" key="5">
    <source>
        <dbReference type="Google" id="ProtNLM"/>
    </source>
</evidence>
<proteinExistence type="predicted"/>
<gene>
    <name evidence="3" type="ORF">H4R34_003282</name>
</gene>
<evidence type="ECO:0000313" key="3">
    <source>
        <dbReference type="EMBL" id="KAJ1978221.1"/>
    </source>
</evidence>
<evidence type="ECO:0000256" key="2">
    <source>
        <dbReference type="SAM" id="SignalP"/>
    </source>
</evidence>
<evidence type="ECO:0000256" key="1">
    <source>
        <dbReference type="SAM" id="MobiDB-lite"/>
    </source>
</evidence>
<keyword evidence="4" id="KW-1185">Reference proteome</keyword>
<feature type="region of interest" description="Disordered" evidence="1">
    <location>
        <begin position="49"/>
        <end position="90"/>
    </location>
</feature>